<dbReference type="PANTHER" id="PTHR11439">
    <property type="entry name" value="GAG-POL-RELATED RETROTRANSPOSON"/>
    <property type="match status" value="1"/>
</dbReference>
<gene>
    <name evidence="2" type="ORF">O181_034033</name>
</gene>
<dbReference type="Proteomes" id="UP000765509">
    <property type="component" value="Unassembled WGS sequence"/>
</dbReference>
<dbReference type="OrthoDB" id="3255262at2759"/>
<evidence type="ECO:0000313" key="2">
    <source>
        <dbReference type="EMBL" id="MBW0494318.1"/>
    </source>
</evidence>
<protein>
    <recommendedName>
        <fullName evidence="1">Reverse transcriptase Ty1/copia-type domain-containing protein</fullName>
    </recommendedName>
</protein>
<evidence type="ECO:0000259" key="1">
    <source>
        <dbReference type="Pfam" id="PF07727"/>
    </source>
</evidence>
<dbReference type="EMBL" id="AVOT02012516">
    <property type="protein sequence ID" value="MBW0494318.1"/>
    <property type="molecule type" value="Genomic_DNA"/>
</dbReference>
<keyword evidence="3" id="KW-1185">Reference proteome</keyword>
<sequence>MQTEDVFVPVDLNDALKEVPHESILGIKWVFTKKPEQFQARLVARGFHQIHGINYDQTFSPTPTFNSLRLLFSKACSNNWNIRTFDVKVAFLHSLINKPVYVWPPMGINVPKFKVLKLNKALYGTKKASRCWWMHLKNILRTIGFESNGKDPSTYTLNQGNDQAIFSYLKSKWDKKINGLVGISITETESGFKFWKSDLIDKLTNLNLSKIIAKTPLPRNCKLVPNSLLDTMDKPYLKRIGILLYIAQASCSNNAYAVNYLARFSLNTDQSHWAALDYLIAYLHGTRDMGIQIDRNNKSQEFKCFIDANWGGEGNRLAQGYLIMHGNNPIVCKSKQQTTIASSTAQAEYMVLSFAAKRDLMALPLPT</sequence>
<feature type="domain" description="Reverse transcriptase Ty1/copia-type" evidence="1">
    <location>
        <begin position="24"/>
        <end position="165"/>
    </location>
</feature>
<evidence type="ECO:0000313" key="3">
    <source>
        <dbReference type="Proteomes" id="UP000765509"/>
    </source>
</evidence>
<reference evidence="2" key="1">
    <citation type="submission" date="2021-03" db="EMBL/GenBank/DDBJ databases">
        <title>Draft genome sequence of rust myrtle Austropuccinia psidii MF-1, a brazilian biotype.</title>
        <authorList>
            <person name="Quecine M.C."/>
            <person name="Pachon D.M.R."/>
            <person name="Bonatelli M.L."/>
            <person name="Correr F.H."/>
            <person name="Franceschini L.M."/>
            <person name="Leite T.F."/>
            <person name="Margarido G.R.A."/>
            <person name="Almeida C.A."/>
            <person name="Ferrarezi J.A."/>
            <person name="Labate C.A."/>
        </authorList>
    </citation>
    <scope>NUCLEOTIDE SEQUENCE</scope>
    <source>
        <strain evidence="2">MF-1</strain>
    </source>
</reference>
<dbReference type="Pfam" id="PF07727">
    <property type="entry name" value="RVT_2"/>
    <property type="match status" value="1"/>
</dbReference>
<organism evidence="2 3">
    <name type="scientific">Austropuccinia psidii MF-1</name>
    <dbReference type="NCBI Taxonomy" id="1389203"/>
    <lineage>
        <taxon>Eukaryota</taxon>
        <taxon>Fungi</taxon>
        <taxon>Dikarya</taxon>
        <taxon>Basidiomycota</taxon>
        <taxon>Pucciniomycotina</taxon>
        <taxon>Pucciniomycetes</taxon>
        <taxon>Pucciniales</taxon>
        <taxon>Sphaerophragmiaceae</taxon>
        <taxon>Austropuccinia</taxon>
    </lineage>
</organism>
<comment type="caution">
    <text evidence="2">The sequence shown here is derived from an EMBL/GenBank/DDBJ whole genome shotgun (WGS) entry which is preliminary data.</text>
</comment>
<accession>A0A9Q3H6Z3</accession>
<dbReference type="AlphaFoldDB" id="A0A9Q3H6Z3"/>
<dbReference type="PANTHER" id="PTHR11439:SF483">
    <property type="entry name" value="PEPTIDE SYNTHASE GLIP-LIKE, PUTATIVE (AFU_ORTHOLOGUE AFUA_3G12920)-RELATED"/>
    <property type="match status" value="1"/>
</dbReference>
<name>A0A9Q3H6Z3_9BASI</name>
<proteinExistence type="predicted"/>
<dbReference type="InterPro" id="IPR013103">
    <property type="entry name" value="RVT_2"/>
</dbReference>